<keyword evidence="12" id="KW-1185">Reference proteome</keyword>
<name>A0ABT6F5Q8_9BACT</name>
<keyword evidence="4 8" id="KW-0554">One-carbon metabolism</keyword>
<evidence type="ECO:0000256" key="8">
    <source>
        <dbReference type="PIRNR" id="PIRNR000194"/>
    </source>
</evidence>
<comment type="catalytic activity">
    <reaction evidence="8">
        <text>(6S)-5,6,7,8-tetrahydrofolate + NADP(+) = 7,8-dihydrofolate + NADPH + H(+)</text>
        <dbReference type="Rhea" id="RHEA:15009"/>
        <dbReference type="ChEBI" id="CHEBI:15378"/>
        <dbReference type="ChEBI" id="CHEBI:57451"/>
        <dbReference type="ChEBI" id="CHEBI:57453"/>
        <dbReference type="ChEBI" id="CHEBI:57783"/>
        <dbReference type="ChEBI" id="CHEBI:58349"/>
        <dbReference type="EC" id="1.5.1.3"/>
    </reaction>
</comment>
<dbReference type="Gene3D" id="3.40.430.10">
    <property type="entry name" value="Dihydrofolate Reductase, subunit A"/>
    <property type="match status" value="1"/>
</dbReference>
<dbReference type="InterPro" id="IPR024072">
    <property type="entry name" value="DHFR-like_dom_sf"/>
</dbReference>
<evidence type="ECO:0000256" key="7">
    <source>
        <dbReference type="ARBA" id="ARBA00025067"/>
    </source>
</evidence>
<comment type="similarity">
    <text evidence="2 8 9">Belongs to the dihydrofolate reductase family.</text>
</comment>
<dbReference type="PIRSF" id="PIRSF000194">
    <property type="entry name" value="DHFR"/>
    <property type="match status" value="1"/>
</dbReference>
<dbReference type="InterPro" id="IPR012259">
    <property type="entry name" value="DHFR"/>
</dbReference>
<comment type="function">
    <text evidence="7 8">Key enzyme in folate metabolism. Catalyzes an essential reaction for de novo glycine and purine synthesis, and for DNA precursor synthesis.</text>
</comment>
<keyword evidence="6 8" id="KW-0560">Oxidoreductase</keyword>
<comment type="caution">
    <text evidence="11">The sequence shown here is derived from an EMBL/GenBank/DDBJ whole genome shotgun (WGS) entry which is preliminary data.</text>
</comment>
<organism evidence="11 12">
    <name type="scientific">Paludisphaera mucosa</name>
    <dbReference type="NCBI Taxonomy" id="3030827"/>
    <lineage>
        <taxon>Bacteria</taxon>
        <taxon>Pseudomonadati</taxon>
        <taxon>Planctomycetota</taxon>
        <taxon>Planctomycetia</taxon>
        <taxon>Isosphaerales</taxon>
        <taxon>Isosphaeraceae</taxon>
        <taxon>Paludisphaera</taxon>
    </lineage>
</organism>
<evidence type="ECO:0000256" key="6">
    <source>
        <dbReference type="ARBA" id="ARBA00023002"/>
    </source>
</evidence>
<dbReference type="PROSITE" id="PS51330">
    <property type="entry name" value="DHFR_2"/>
    <property type="match status" value="1"/>
</dbReference>
<evidence type="ECO:0000256" key="9">
    <source>
        <dbReference type="RuleBase" id="RU004474"/>
    </source>
</evidence>
<gene>
    <name evidence="11" type="ORF">PZE19_02975</name>
</gene>
<dbReference type="PANTHER" id="PTHR48069:SF3">
    <property type="entry name" value="DIHYDROFOLATE REDUCTASE"/>
    <property type="match status" value="1"/>
</dbReference>
<dbReference type="Pfam" id="PF00186">
    <property type="entry name" value="DHFR_1"/>
    <property type="match status" value="1"/>
</dbReference>
<dbReference type="EC" id="1.5.1.3" evidence="3 8"/>
<evidence type="ECO:0000256" key="1">
    <source>
        <dbReference type="ARBA" id="ARBA00004903"/>
    </source>
</evidence>
<dbReference type="GO" id="GO:0004146">
    <property type="term" value="F:dihydrofolate reductase activity"/>
    <property type="evidence" value="ECO:0007669"/>
    <property type="project" value="UniProtKB-EC"/>
</dbReference>
<accession>A0ABT6F5Q8</accession>
<dbReference type="CDD" id="cd00209">
    <property type="entry name" value="DHFR"/>
    <property type="match status" value="1"/>
</dbReference>
<dbReference type="SUPFAM" id="SSF53597">
    <property type="entry name" value="Dihydrofolate reductase-like"/>
    <property type="match status" value="1"/>
</dbReference>
<protein>
    <recommendedName>
        <fullName evidence="3 8">Dihydrofolate reductase</fullName>
        <ecNumber evidence="3 8">1.5.1.3</ecNumber>
    </recommendedName>
</protein>
<comment type="pathway">
    <text evidence="1 8">Cofactor biosynthesis; tetrahydrofolate biosynthesis; 5,6,7,8-tetrahydrofolate from 7,8-dihydrofolate: step 1/1.</text>
</comment>
<evidence type="ECO:0000256" key="2">
    <source>
        <dbReference type="ARBA" id="ARBA00009539"/>
    </source>
</evidence>
<evidence type="ECO:0000256" key="4">
    <source>
        <dbReference type="ARBA" id="ARBA00022563"/>
    </source>
</evidence>
<evidence type="ECO:0000259" key="10">
    <source>
        <dbReference type="PROSITE" id="PS51330"/>
    </source>
</evidence>
<dbReference type="EMBL" id="JARRAG010000001">
    <property type="protein sequence ID" value="MDG3002740.1"/>
    <property type="molecule type" value="Genomic_DNA"/>
</dbReference>
<evidence type="ECO:0000313" key="12">
    <source>
        <dbReference type="Proteomes" id="UP001216907"/>
    </source>
</evidence>
<dbReference type="RefSeq" id="WP_277859104.1">
    <property type="nucleotide sequence ID" value="NZ_JARRAG010000001.1"/>
</dbReference>
<dbReference type="PRINTS" id="PR00070">
    <property type="entry name" value="DHFR"/>
</dbReference>
<sequence length="174" mass="19216">MDVSLVVATTRDRVIGYEGHLPWRLPRDLKLFRRLTMGKPIIMGRKTYESLGRALPGRTNIVLSRGSLPHPPEVQVARSVEEALELARLTGSDEAAVIGGGQVYEAFLPLCSTIHLTLVEGAFEGDTYFPFDLTGSSGWRLEHEERWEADASNPFDASYRIYERVAAPAEAASG</sequence>
<dbReference type="InterPro" id="IPR017925">
    <property type="entry name" value="DHFR_CS"/>
</dbReference>
<evidence type="ECO:0000256" key="5">
    <source>
        <dbReference type="ARBA" id="ARBA00022857"/>
    </source>
</evidence>
<proteinExistence type="inferred from homology"/>
<dbReference type="PANTHER" id="PTHR48069">
    <property type="entry name" value="DIHYDROFOLATE REDUCTASE"/>
    <property type="match status" value="1"/>
</dbReference>
<dbReference type="Proteomes" id="UP001216907">
    <property type="component" value="Unassembled WGS sequence"/>
</dbReference>
<dbReference type="PROSITE" id="PS00075">
    <property type="entry name" value="DHFR_1"/>
    <property type="match status" value="1"/>
</dbReference>
<evidence type="ECO:0000313" key="11">
    <source>
        <dbReference type="EMBL" id="MDG3002740.1"/>
    </source>
</evidence>
<reference evidence="11 12" key="1">
    <citation type="submission" date="2023-03" db="EMBL/GenBank/DDBJ databases">
        <title>Paludisphaera mucosa sp. nov. a novel planctomycete from northern fen.</title>
        <authorList>
            <person name="Ivanova A."/>
        </authorList>
    </citation>
    <scope>NUCLEOTIDE SEQUENCE [LARGE SCALE GENOMIC DNA]</scope>
    <source>
        <strain evidence="11 12">Pla2</strain>
    </source>
</reference>
<keyword evidence="5 8" id="KW-0521">NADP</keyword>
<dbReference type="InterPro" id="IPR001796">
    <property type="entry name" value="DHFR_dom"/>
</dbReference>
<evidence type="ECO:0000256" key="3">
    <source>
        <dbReference type="ARBA" id="ARBA00012856"/>
    </source>
</evidence>
<feature type="domain" description="DHFR" evidence="10">
    <location>
        <begin position="2"/>
        <end position="164"/>
    </location>
</feature>